<comment type="caution">
    <text evidence="1">The sequence shown here is derived from an EMBL/GenBank/DDBJ whole genome shotgun (WGS) entry which is preliminary data.</text>
</comment>
<dbReference type="AlphaFoldDB" id="A0AAD7BMZ3"/>
<evidence type="ECO:0008006" key="3">
    <source>
        <dbReference type="Google" id="ProtNLM"/>
    </source>
</evidence>
<protein>
    <recommendedName>
        <fullName evidence="3">F-box domain-containing protein</fullName>
    </recommendedName>
</protein>
<dbReference type="EMBL" id="JARKIF010000012">
    <property type="protein sequence ID" value="KAJ7625715.1"/>
    <property type="molecule type" value="Genomic_DNA"/>
</dbReference>
<evidence type="ECO:0000313" key="1">
    <source>
        <dbReference type="EMBL" id="KAJ7625715.1"/>
    </source>
</evidence>
<dbReference type="SUPFAM" id="SSF52047">
    <property type="entry name" value="RNI-like"/>
    <property type="match status" value="1"/>
</dbReference>
<proteinExistence type="predicted"/>
<accession>A0AAD7BMZ3</accession>
<name>A0AAD7BMZ3_9AGAR</name>
<keyword evidence="2" id="KW-1185">Reference proteome</keyword>
<dbReference type="Proteomes" id="UP001221142">
    <property type="component" value="Unassembled WGS sequence"/>
</dbReference>
<gene>
    <name evidence="1" type="ORF">FB45DRAFT_1005056</name>
</gene>
<sequence length="347" mass="39201">MDRLSIETVKRIVAHLPPVSADSERHVLGFLYLISLRLVSKAFRSVVTPIAFRNIVVDSSLQSEEDVAALRDGLVTAFSGLGSFPKLECISLYFFCIMPADDDDVYLRAEFHRFLRSLKSLWITFRCSKRGLGSNQQHIENSANRGFKGNLDRFWHSSMSHILSNATSITALRLGDCDDLHRRPLALLAWIPETAPLTHLTSLELTSLAFPTPVTTALNHEIHNTLGFILLHKATLTELELRGCYILMHESELKGVPLLWHVVFKRFMDELTVLESFYFSCRAPFGPPAGATPQYRYLPLHLDHYKGIQAYEGTLPGQEHDVKALEDLLVVAAATQDRRWAAFWDAL</sequence>
<organism evidence="1 2">
    <name type="scientific">Roridomyces roridus</name>
    <dbReference type="NCBI Taxonomy" id="1738132"/>
    <lineage>
        <taxon>Eukaryota</taxon>
        <taxon>Fungi</taxon>
        <taxon>Dikarya</taxon>
        <taxon>Basidiomycota</taxon>
        <taxon>Agaricomycotina</taxon>
        <taxon>Agaricomycetes</taxon>
        <taxon>Agaricomycetidae</taxon>
        <taxon>Agaricales</taxon>
        <taxon>Marasmiineae</taxon>
        <taxon>Mycenaceae</taxon>
        <taxon>Roridomyces</taxon>
    </lineage>
</organism>
<reference evidence="1" key="1">
    <citation type="submission" date="2023-03" db="EMBL/GenBank/DDBJ databases">
        <title>Massive genome expansion in bonnet fungi (Mycena s.s.) driven by repeated elements and novel gene families across ecological guilds.</title>
        <authorList>
            <consortium name="Lawrence Berkeley National Laboratory"/>
            <person name="Harder C.B."/>
            <person name="Miyauchi S."/>
            <person name="Viragh M."/>
            <person name="Kuo A."/>
            <person name="Thoen E."/>
            <person name="Andreopoulos B."/>
            <person name="Lu D."/>
            <person name="Skrede I."/>
            <person name="Drula E."/>
            <person name="Henrissat B."/>
            <person name="Morin E."/>
            <person name="Kohler A."/>
            <person name="Barry K."/>
            <person name="LaButti K."/>
            <person name="Morin E."/>
            <person name="Salamov A."/>
            <person name="Lipzen A."/>
            <person name="Mereny Z."/>
            <person name="Hegedus B."/>
            <person name="Baldrian P."/>
            <person name="Stursova M."/>
            <person name="Weitz H."/>
            <person name="Taylor A."/>
            <person name="Grigoriev I.V."/>
            <person name="Nagy L.G."/>
            <person name="Martin F."/>
            <person name="Kauserud H."/>
        </authorList>
    </citation>
    <scope>NUCLEOTIDE SEQUENCE</scope>
    <source>
        <strain evidence="1">9284</strain>
    </source>
</reference>
<evidence type="ECO:0000313" key="2">
    <source>
        <dbReference type="Proteomes" id="UP001221142"/>
    </source>
</evidence>